<proteinExistence type="predicted"/>
<dbReference type="Pfam" id="PF08666">
    <property type="entry name" value="SAF"/>
    <property type="match status" value="1"/>
</dbReference>
<sequence length="222" mass="23191">MMTFFHDHGHGRIPPGPLSLRNRRRIRRARDGFAVVAIALACIAMAFMQTNRQTISIVVAADSLRAGSVLSRKDLESRSIPVGSALGSAFESALGRVFSRVDDAVGLVLLVDTAQGDVVSHSMASDAVQPPAHYATMDVPVVAAPQGNSVGRHAILATDTGCGEGTTDDDGLCTVSSDAIILDVPHESEGTTILSCAMPAADALRVTRMARDTPLVAVSSSD</sequence>
<evidence type="ECO:0000256" key="1">
    <source>
        <dbReference type="SAM" id="Phobius"/>
    </source>
</evidence>
<dbReference type="STRING" id="1693.BMIN_0087"/>
<dbReference type="CDD" id="cd11614">
    <property type="entry name" value="SAF_CpaB_FlgA_like"/>
    <property type="match status" value="1"/>
</dbReference>
<dbReference type="InterPro" id="IPR013974">
    <property type="entry name" value="SAF"/>
</dbReference>
<accession>A0A087BME8</accession>
<dbReference type="EMBL" id="JGZD01000009">
    <property type="protein sequence ID" value="KFI72198.1"/>
    <property type="molecule type" value="Genomic_DNA"/>
</dbReference>
<keyword evidence="4" id="KW-1185">Reference proteome</keyword>
<evidence type="ECO:0000313" key="3">
    <source>
        <dbReference type="EMBL" id="KFI72198.1"/>
    </source>
</evidence>
<evidence type="ECO:0000259" key="2">
    <source>
        <dbReference type="Pfam" id="PF08666"/>
    </source>
</evidence>
<comment type="caution">
    <text evidence="3">The sequence shown here is derived from an EMBL/GenBank/DDBJ whole genome shotgun (WGS) entry which is preliminary data.</text>
</comment>
<protein>
    <recommendedName>
        <fullName evidence="2">SAF domain-containing protein</fullName>
    </recommendedName>
</protein>
<dbReference type="AlphaFoldDB" id="A0A087BME8"/>
<keyword evidence="1" id="KW-0472">Membrane</keyword>
<gene>
    <name evidence="3" type="ORF">BMIN_0087</name>
</gene>
<reference evidence="3 4" key="1">
    <citation type="submission" date="2014-03" db="EMBL/GenBank/DDBJ databases">
        <title>Genomics of Bifidobacteria.</title>
        <authorList>
            <person name="Ventura M."/>
            <person name="Milani C."/>
            <person name="Lugli G.A."/>
        </authorList>
    </citation>
    <scope>NUCLEOTIDE SEQUENCE [LARGE SCALE GENOMIC DNA]</scope>
    <source>
        <strain evidence="3 4">LMG 11592</strain>
    </source>
</reference>
<feature type="transmembrane region" description="Helical" evidence="1">
    <location>
        <begin position="31"/>
        <end position="48"/>
    </location>
</feature>
<feature type="domain" description="SAF" evidence="2">
    <location>
        <begin position="58"/>
        <end position="123"/>
    </location>
</feature>
<keyword evidence="1" id="KW-0812">Transmembrane</keyword>
<dbReference type="Proteomes" id="UP000029014">
    <property type="component" value="Unassembled WGS sequence"/>
</dbReference>
<name>A0A087BME8_9BIFI</name>
<evidence type="ECO:0000313" key="4">
    <source>
        <dbReference type="Proteomes" id="UP000029014"/>
    </source>
</evidence>
<dbReference type="RefSeq" id="WP_022860846.1">
    <property type="nucleotide sequence ID" value="NZ_JGZD01000009.1"/>
</dbReference>
<organism evidence="3 4">
    <name type="scientific">Bifidobacterium minimum</name>
    <dbReference type="NCBI Taxonomy" id="1693"/>
    <lineage>
        <taxon>Bacteria</taxon>
        <taxon>Bacillati</taxon>
        <taxon>Actinomycetota</taxon>
        <taxon>Actinomycetes</taxon>
        <taxon>Bifidobacteriales</taxon>
        <taxon>Bifidobacteriaceae</taxon>
        <taxon>Bifidobacterium</taxon>
    </lineage>
</organism>
<keyword evidence="1" id="KW-1133">Transmembrane helix</keyword>